<evidence type="ECO:0000313" key="4">
    <source>
        <dbReference type="Proteomes" id="UP000256763"/>
    </source>
</evidence>
<dbReference type="Proteomes" id="UP000256763">
    <property type="component" value="Unassembled WGS sequence"/>
</dbReference>
<comment type="similarity">
    <text evidence="1">Belongs to the TolB family.</text>
</comment>
<proteinExistence type="inferred from homology"/>
<reference evidence="4" key="1">
    <citation type="submission" date="2017-05" db="EMBL/GenBank/DDBJ databases">
        <authorList>
            <person name="Sharma S."/>
            <person name="Sidhu C."/>
            <person name="Pinnaka A.K."/>
        </authorList>
    </citation>
    <scope>NUCLEOTIDE SEQUENCE [LARGE SCALE GENOMIC DNA]</scope>
    <source>
        <strain evidence="4">AK93</strain>
    </source>
</reference>
<feature type="signal peptide" evidence="2">
    <location>
        <begin position="1"/>
        <end position="22"/>
    </location>
</feature>
<dbReference type="PROSITE" id="PS51257">
    <property type="entry name" value="PROKAR_LIPOPROTEIN"/>
    <property type="match status" value="1"/>
</dbReference>
<dbReference type="PANTHER" id="PTHR36842:SF1">
    <property type="entry name" value="PROTEIN TOLB"/>
    <property type="match status" value="1"/>
</dbReference>
<name>A0A3E0WR09_9GAMM</name>
<dbReference type="Gene3D" id="2.120.10.30">
    <property type="entry name" value="TolB, C-terminal domain"/>
    <property type="match status" value="1"/>
</dbReference>
<keyword evidence="2" id="KW-0732">Signal</keyword>
<accession>A0A3E0WR09</accession>
<evidence type="ECO:0000313" key="3">
    <source>
        <dbReference type="EMBL" id="RFA35400.1"/>
    </source>
</evidence>
<dbReference type="AlphaFoldDB" id="A0A3E0WR09"/>
<comment type="caution">
    <text evidence="3">The sequence shown here is derived from an EMBL/GenBank/DDBJ whole genome shotgun (WGS) entry which is preliminary data.</text>
</comment>
<feature type="chain" id="PRO_5017710738" description="WD40 domain protein beta Propeller" evidence="2">
    <location>
        <begin position="23"/>
        <end position="311"/>
    </location>
</feature>
<dbReference type="SUPFAM" id="SSF82171">
    <property type="entry name" value="DPP6 N-terminal domain-like"/>
    <property type="match status" value="1"/>
</dbReference>
<evidence type="ECO:0008006" key="5">
    <source>
        <dbReference type="Google" id="ProtNLM"/>
    </source>
</evidence>
<dbReference type="PANTHER" id="PTHR36842">
    <property type="entry name" value="PROTEIN TOLB HOMOLOG"/>
    <property type="match status" value="1"/>
</dbReference>
<gene>
    <name evidence="3" type="ORF">CAL65_13045</name>
</gene>
<protein>
    <recommendedName>
        <fullName evidence="5">WD40 domain protein beta Propeller</fullName>
    </recommendedName>
</protein>
<evidence type="ECO:0000256" key="2">
    <source>
        <dbReference type="SAM" id="SignalP"/>
    </source>
</evidence>
<dbReference type="Pfam" id="PF07676">
    <property type="entry name" value="PD40"/>
    <property type="match status" value="1"/>
</dbReference>
<dbReference type="EMBL" id="NFZW01000012">
    <property type="protein sequence ID" value="RFA35400.1"/>
    <property type="molecule type" value="Genomic_DNA"/>
</dbReference>
<dbReference type="RefSeq" id="WP_181919677.1">
    <property type="nucleotide sequence ID" value="NZ_NFZW01000012.1"/>
</dbReference>
<keyword evidence="4" id="KW-1185">Reference proteome</keyword>
<sequence length="311" mass="34839">MRHVFACGLACFMLLLSGCERAPTADVALEGVALHGQLSYIRDRNMETFEIVIVDLASGRQRTLAVPDQVAAMDFAPDGTHLLGHVTVGDVGQTMRTLTKIDFGSAEHSAFERFHQNEMYPRYSPDGSRIAYFAWVGEGTERAYLYLRDADGSNPRRLDCPGKVCAHPRWHPDGDRLIYHVDDTKIVETSLNDNRHTVLFQEDNLGRELRHPFYSPGGDAAYYSWRRGSPPNVRESEIRRIDLTTGATETVYQTRGWITYADSTGIDGVITFSEGPRLRPLQLVHLLNEASGEVITLSDPSWSSRDPVWGP</sequence>
<dbReference type="InterPro" id="IPR011659">
    <property type="entry name" value="WD40"/>
</dbReference>
<dbReference type="InterPro" id="IPR011042">
    <property type="entry name" value="6-blade_b-propeller_TolB-like"/>
</dbReference>
<organism evidence="3 4">
    <name type="scientific">Alkalilimnicola ehrlichii</name>
    <dbReference type="NCBI Taxonomy" id="351052"/>
    <lineage>
        <taxon>Bacteria</taxon>
        <taxon>Pseudomonadati</taxon>
        <taxon>Pseudomonadota</taxon>
        <taxon>Gammaproteobacteria</taxon>
        <taxon>Chromatiales</taxon>
        <taxon>Ectothiorhodospiraceae</taxon>
        <taxon>Alkalilimnicola</taxon>
    </lineage>
</organism>
<evidence type="ECO:0000256" key="1">
    <source>
        <dbReference type="ARBA" id="ARBA00009820"/>
    </source>
</evidence>